<dbReference type="InterPro" id="IPR011055">
    <property type="entry name" value="Dup_hybrid_motif"/>
</dbReference>
<evidence type="ECO:0000313" key="6">
    <source>
        <dbReference type="EMBL" id="OFW33487.1"/>
    </source>
</evidence>
<feature type="compositionally biased region" description="Basic and acidic residues" evidence="3">
    <location>
        <begin position="398"/>
        <end position="407"/>
    </location>
</feature>
<dbReference type="AlphaFoldDB" id="A0A1F2UKF5"/>
<dbReference type="Pfam" id="PF24568">
    <property type="entry name" value="CC_PcsB"/>
    <property type="match status" value="1"/>
</dbReference>
<evidence type="ECO:0000256" key="3">
    <source>
        <dbReference type="SAM" id="MobiDB-lite"/>
    </source>
</evidence>
<keyword evidence="2" id="KW-0175">Coiled coil</keyword>
<sequence>MGITTALRQKITAVIAILVIISQVNPAFSSEVSGKKNELNGVNGRLKQTREKIKQSKAQEARLVGEIKSVDDSVFAAQIELDRFDAELKKVGLQRGVTERQLEVLQVELWDTEQELEQTSAKLDEQKTLLDNRVEGMYKRGNAGYLDVLLNASNFTSFLNRMRFLEYVVAQDINIVGRITETKEIIEEKKRDVEQNKVALNGERVKLVAEEQRIKELTQARLTKKKALQSENGRKQALLVQIKDNRSAYELAEDQLLDESSRLTSKIKELERKARGSGRSSAKPSDFSPGAFAWPTDGDVTSSFGMRKHPILGVTRMHTGIDIGAPYGQSVITVDDGVVIQAGWLKGYGQTVIVSHGGNLSTLYAHLSSVSVSDGSSVSKGQTVGKIGSTGLSTGPHLHFEVRKDGEPQNPMNWY</sequence>
<proteinExistence type="predicted"/>
<dbReference type="SUPFAM" id="SSF51261">
    <property type="entry name" value="Duplicated hybrid motif"/>
    <property type="match status" value="1"/>
</dbReference>
<dbReference type="CDD" id="cd12797">
    <property type="entry name" value="M23_peptidase"/>
    <property type="match status" value="1"/>
</dbReference>
<dbReference type="InterPro" id="IPR050570">
    <property type="entry name" value="Cell_wall_metabolism_enzyme"/>
</dbReference>
<dbReference type="Gene3D" id="6.10.250.3150">
    <property type="match status" value="1"/>
</dbReference>
<dbReference type="Pfam" id="PF01551">
    <property type="entry name" value="Peptidase_M23"/>
    <property type="match status" value="1"/>
</dbReference>
<feature type="region of interest" description="Disordered" evidence="3">
    <location>
        <begin position="270"/>
        <end position="292"/>
    </location>
</feature>
<comment type="caution">
    <text evidence="6">The sequence shown here is derived from an EMBL/GenBank/DDBJ whole genome shotgun (WGS) entry which is preliminary data.</text>
</comment>
<evidence type="ECO:0000259" key="4">
    <source>
        <dbReference type="Pfam" id="PF01551"/>
    </source>
</evidence>
<reference evidence="6 7" key="1">
    <citation type="journal article" date="2016" name="Nat. Commun.">
        <title>Thousands of microbial genomes shed light on interconnected biogeochemical processes in an aquifer system.</title>
        <authorList>
            <person name="Anantharaman K."/>
            <person name="Brown C.T."/>
            <person name="Hug L.A."/>
            <person name="Sharon I."/>
            <person name="Castelle C.J."/>
            <person name="Probst A.J."/>
            <person name="Thomas B.C."/>
            <person name="Singh A."/>
            <person name="Wilkins M.J."/>
            <person name="Karaoz U."/>
            <person name="Brodie E.L."/>
            <person name="Williams K.H."/>
            <person name="Hubbard S.S."/>
            <person name="Banfield J.F."/>
        </authorList>
    </citation>
    <scope>NUCLEOTIDE SEQUENCE [LARGE SCALE GENOMIC DNA]</scope>
</reference>
<feature type="coiled-coil region" evidence="2">
    <location>
        <begin position="39"/>
        <end position="66"/>
    </location>
</feature>
<dbReference type="PANTHER" id="PTHR21666">
    <property type="entry name" value="PEPTIDASE-RELATED"/>
    <property type="match status" value="1"/>
</dbReference>
<dbReference type="Proteomes" id="UP000178086">
    <property type="component" value="Unassembled WGS sequence"/>
</dbReference>
<protein>
    <submittedName>
        <fullName evidence="6">Uncharacterized protein</fullName>
    </submittedName>
</protein>
<keyword evidence="1" id="KW-0732">Signal</keyword>
<evidence type="ECO:0000256" key="2">
    <source>
        <dbReference type="SAM" id="Coils"/>
    </source>
</evidence>
<dbReference type="PANTHER" id="PTHR21666:SF289">
    <property type="entry name" value="L-ALA--D-GLU ENDOPEPTIDASE"/>
    <property type="match status" value="1"/>
</dbReference>
<dbReference type="InterPro" id="IPR057309">
    <property type="entry name" value="PcsB_CC"/>
</dbReference>
<feature type="domain" description="M23ase beta-sheet core" evidence="4">
    <location>
        <begin position="316"/>
        <end position="411"/>
    </location>
</feature>
<feature type="coiled-coil region" evidence="2">
    <location>
        <begin position="183"/>
        <end position="220"/>
    </location>
</feature>
<dbReference type="EMBL" id="MELI01000066">
    <property type="protein sequence ID" value="OFW33487.1"/>
    <property type="molecule type" value="Genomic_DNA"/>
</dbReference>
<organism evidence="6 7">
    <name type="scientific">Candidatus Aquicultor primus</name>
    <dbReference type="NCBI Taxonomy" id="1797195"/>
    <lineage>
        <taxon>Bacteria</taxon>
        <taxon>Bacillati</taxon>
        <taxon>Actinomycetota</taxon>
        <taxon>Candidatus Aquicultoria</taxon>
        <taxon>Candidatus Aquicultorales</taxon>
        <taxon>Candidatus Aquicultoraceae</taxon>
        <taxon>Candidatus Aquicultor</taxon>
    </lineage>
</organism>
<accession>A0A1F2UKF5</accession>
<evidence type="ECO:0000313" key="7">
    <source>
        <dbReference type="Proteomes" id="UP000178086"/>
    </source>
</evidence>
<dbReference type="Gene3D" id="2.70.70.10">
    <property type="entry name" value="Glucose Permease (Domain IIA)"/>
    <property type="match status" value="1"/>
</dbReference>
<gene>
    <name evidence="6" type="ORF">A2074_04875</name>
</gene>
<dbReference type="InterPro" id="IPR016047">
    <property type="entry name" value="M23ase_b-sheet_dom"/>
</dbReference>
<feature type="region of interest" description="Disordered" evidence="3">
    <location>
        <begin position="373"/>
        <end position="415"/>
    </location>
</feature>
<feature type="domain" description="Peptidoglycan hydrolase PcsB coiled-coil" evidence="5">
    <location>
        <begin position="118"/>
        <end position="189"/>
    </location>
</feature>
<evidence type="ECO:0000256" key="1">
    <source>
        <dbReference type="ARBA" id="ARBA00022729"/>
    </source>
</evidence>
<evidence type="ECO:0000259" key="5">
    <source>
        <dbReference type="Pfam" id="PF24568"/>
    </source>
</evidence>
<name>A0A1F2UKF5_9ACTN</name>
<dbReference type="GO" id="GO:0004222">
    <property type="term" value="F:metalloendopeptidase activity"/>
    <property type="evidence" value="ECO:0007669"/>
    <property type="project" value="TreeGrafter"/>
</dbReference>
<feature type="coiled-coil region" evidence="2">
    <location>
        <begin position="102"/>
        <end position="129"/>
    </location>
</feature>